<feature type="region of interest" description="Disordered" evidence="5">
    <location>
        <begin position="430"/>
        <end position="452"/>
    </location>
</feature>
<dbReference type="Pfam" id="PF20652">
    <property type="entry name" value="Sec8_C"/>
    <property type="match status" value="1"/>
</dbReference>
<organism evidence="8 9">
    <name type="scientific">Athelia psychrophila</name>
    <dbReference type="NCBI Taxonomy" id="1759441"/>
    <lineage>
        <taxon>Eukaryota</taxon>
        <taxon>Fungi</taxon>
        <taxon>Dikarya</taxon>
        <taxon>Basidiomycota</taxon>
        <taxon>Agaricomycotina</taxon>
        <taxon>Agaricomycetes</taxon>
        <taxon>Agaricomycetidae</taxon>
        <taxon>Atheliales</taxon>
        <taxon>Atheliaceae</taxon>
        <taxon>Athelia</taxon>
    </lineage>
</organism>
<evidence type="ECO:0000256" key="5">
    <source>
        <dbReference type="SAM" id="MobiDB-lite"/>
    </source>
</evidence>
<dbReference type="OrthoDB" id="272977at2759"/>
<gene>
    <name evidence="8" type="ORF">FIBSPDRAFT_907771</name>
</gene>
<keyword evidence="3 4" id="KW-0653">Protein transport</keyword>
<feature type="compositionally biased region" description="Polar residues" evidence="5">
    <location>
        <begin position="94"/>
        <end position="117"/>
    </location>
</feature>
<evidence type="ECO:0000313" key="9">
    <source>
        <dbReference type="Proteomes" id="UP000076532"/>
    </source>
</evidence>
<name>A0A166TZM6_9AGAM</name>
<protein>
    <recommendedName>
        <fullName evidence="4">Exocyst complex component Sec8</fullName>
    </recommendedName>
</protein>
<dbReference type="InterPro" id="IPR039682">
    <property type="entry name" value="Sec8/EXOC4"/>
</dbReference>
<dbReference type="Pfam" id="PF04048">
    <property type="entry name" value="Sec8_N"/>
    <property type="match status" value="1"/>
</dbReference>
<dbReference type="PANTHER" id="PTHR14146">
    <property type="entry name" value="EXOCYST COMPLEX COMPONENT 4"/>
    <property type="match status" value="1"/>
</dbReference>
<feature type="domain" description="Exocyst complex component Sec8 middle helical bundle" evidence="7">
    <location>
        <begin position="512"/>
        <end position="816"/>
    </location>
</feature>
<keyword evidence="2 4" id="KW-0268">Exocytosis</keyword>
<dbReference type="GO" id="GO:0090522">
    <property type="term" value="P:vesicle tethering involved in exocytosis"/>
    <property type="evidence" value="ECO:0007669"/>
    <property type="project" value="UniProtKB-UniRule"/>
</dbReference>
<feature type="compositionally biased region" description="Polar residues" evidence="5">
    <location>
        <begin position="68"/>
        <end position="82"/>
    </location>
</feature>
<comment type="similarity">
    <text evidence="4">Belongs to the SEC8 family.</text>
</comment>
<feature type="domain" description="Exocyst complex component Sec8 N-terminal" evidence="6">
    <location>
        <begin position="203"/>
        <end position="340"/>
    </location>
</feature>
<evidence type="ECO:0000256" key="4">
    <source>
        <dbReference type="RuleBase" id="RU367079"/>
    </source>
</evidence>
<evidence type="ECO:0000313" key="8">
    <source>
        <dbReference type="EMBL" id="KZP31160.1"/>
    </source>
</evidence>
<dbReference type="STRING" id="436010.A0A166TZM6"/>
<accession>A0A166TZM6</accession>
<dbReference type="GO" id="GO:0006612">
    <property type="term" value="P:protein targeting to membrane"/>
    <property type="evidence" value="ECO:0007669"/>
    <property type="project" value="UniProtKB-UniRule"/>
</dbReference>
<evidence type="ECO:0000259" key="7">
    <source>
        <dbReference type="Pfam" id="PF20652"/>
    </source>
</evidence>
<evidence type="ECO:0000256" key="2">
    <source>
        <dbReference type="ARBA" id="ARBA00022483"/>
    </source>
</evidence>
<feature type="compositionally biased region" description="Polar residues" evidence="5">
    <location>
        <begin position="128"/>
        <end position="137"/>
    </location>
</feature>
<dbReference type="InterPro" id="IPR048630">
    <property type="entry name" value="Sec8_M"/>
</dbReference>
<proteinExistence type="inferred from homology"/>
<feature type="compositionally biased region" description="Low complexity" evidence="5">
    <location>
        <begin position="20"/>
        <end position="34"/>
    </location>
</feature>
<evidence type="ECO:0000256" key="3">
    <source>
        <dbReference type="ARBA" id="ARBA00022927"/>
    </source>
</evidence>
<feature type="compositionally biased region" description="Polar residues" evidence="5">
    <location>
        <begin position="434"/>
        <end position="452"/>
    </location>
</feature>
<dbReference type="Proteomes" id="UP000076532">
    <property type="component" value="Unassembled WGS sequence"/>
</dbReference>
<feature type="region of interest" description="Disordered" evidence="5">
    <location>
        <begin position="1"/>
        <end position="184"/>
    </location>
</feature>
<dbReference type="GO" id="GO:0000145">
    <property type="term" value="C:exocyst"/>
    <property type="evidence" value="ECO:0007669"/>
    <property type="project" value="UniProtKB-UniRule"/>
</dbReference>
<dbReference type="GO" id="GO:0015031">
    <property type="term" value="P:protein transport"/>
    <property type="evidence" value="ECO:0007669"/>
    <property type="project" value="UniProtKB-KW"/>
</dbReference>
<dbReference type="GO" id="GO:0006893">
    <property type="term" value="P:Golgi to plasma membrane transport"/>
    <property type="evidence" value="ECO:0007669"/>
    <property type="project" value="TreeGrafter"/>
</dbReference>
<feature type="compositionally biased region" description="Basic and acidic residues" evidence="5">
    <location>
        <begin position="166"/>
        <end position="184"/>
    </location>
</feature>
<comment type="function">
    <text evidence="4">Component of the exocyst complex involved in the docking of exocytic vesicles with fusion sites on the plasma membrane.</text>
</comment>
<keyword evidence="9" id="KW-1185">Reference proteome</keyword>
<keyword evidence="1 4" id="KW-0813">Transport</keyword>
<dbReference type="PANTHER" id="PTHR14146:SF0">
    <property type="entry name" value="EXOCYST COMPLEX COMPONENT 4"/>
    <property type="match status" value="1"/>
</dbReference>
<sequence length="1296" mass="143304">MSRASPFPTSSARRPRTPADSNSYGEDSNSYSSSTRPLQISRSSRAETIASPNGPSRPQRSELRSRQVSEYSNSDQASGSRQTWDRDQAPDRGSVSTTRSDASTGNTYRPRANSSGQAPAVNTKPKRSQTQDSQKTVVSPGGMAAIMAFQNAGRKRAQTNGSDEFEYTKEKREAREREKLTQERIKEKAPGRRLNGKAKAGDIDAILEEIKDEWDFVIDADFNHVDLALQLLDDSSLGKDMESFIRTKRMLSKALKGSVDKHAKAFNNSVAHHASLLNHLGATQTQISDARTSLSESKESLSSKRADLVQLWSRGQILDDMLTILDQIEYLKAVPDVLETLMSEKRLLQAAVLLIRSLKMINKPEMVEIGAVADLRSYLVGQETALREILVDELHAHLYLQSFWCESRWAVYTPNQQTFSRVEFEDEPIHSDQSEILPQSPTSPISNNPNTSRLSRFLHDLTTRSNDLPHELDDQGFHNSNSNGPLSAPGLSTTLSFASFASMPKIAQNPRNPESDSFAYIETLLESLAVLGKLGTALDIVAQRLPSEIFALVETTLDEASERAEYGRRGSLILPGGPRSEGPCLFVNGGDSGHGIGASSIGSVVAPQGGLLGASSLRLAALESSAKQVDHETLKDFFWTVYSKLDAVSQGLRVVYEVSNRIGSRRDFKDSSGAKPGSLFPLAEVWIPVQAEVRTLLYDYLTDEEQGAASGRNPISSINEILREGKFAKDRTKPVFRFADTDTKFTANALRTHEDELNRVLKDTMPGLAQGVSETTVQATLSTVGTDDRLAGVGQHHRLIIKPDAFHVSILFQPTLAFLDRVSEVLPSGIESVQSSSAVLDDFVLKVYLPQLEEKVSSLFHQAVTGPEAFQADPSSSRLSSEPLVKSSTQLMALINSLCAMLRSTPFHQENYSRLILGVIIQFYQRCSDRFQDLVSLAAQGNDGLDSRVALAAQWAQRFEMSPCLNQLSATMDKDVAQQQQMCRQETHLEVQLLGQGTITRSDILPSPRSHSALGSLYRSVTWFTTELAALKSSPEEILSPTSPSNLESNLESLAGGTSYTPYLPIMAPSLPTEQLKLPLTKAMAMRFQALLKTYDQLAEAILHTIRIDIRCRAIHYLDSAMRHGNYHIDHEAGEPDPHVLDLNAELGQCDEFISTTLPKKEQQFVFVGLGHLMEHLLISNARHLRLVNQFGIKKVLRNILALQQSVKTLTNEERNTDFRRAKEYYALFFLSPAEMIDGIRKKQAFSFDEYKTMLDLQCGATQKPEGSSAPKASDRNYSMYVIDLHGLELESSGDA</sequence>
<dbReference type="InterPro" id="IPR007191">
    <property type="entry name" value="Sec8_exocyst_N"/>
</dbReference>
<evidence type="ECO:0000259" key="6">
    <source>
        <dbReference type="Pfam" id="PF04048"/>
    </source>
</evidence>
<evidence type="ECO:0000256" key="1">
    <source>
        <dbReference type="ARBA" id="ARBA00022448"/>
    </source>
</evidence>
<dbReference type="EMBL" id="KV417490">
    <property type="protein sequence ID" value="KZP31160.1"/>
    <property type="molecule type" value="Genomic_DNA"/>
</dbReference>
<dbReference type="GO" id="GO:0006904">
    <property type="term" value="P:vesicle docking involved in exocytosis"/>
    <property type="evidence" value="ECO:0007669"/>
    <property type="project" value="InterPro"/>
</dbReference>
<reference evidence="8 9" key="1">
    <citation type="journal article" date="2016" name="Mol. Biol. Evol.">
        <title>Comparative Genomics of Early-Diverging Mushroom-Forming Fungi Provides Insights into the Origins of Lignocellulose Decay Capabilities.</title>
        <authorList>
            <person name="Nagy L.G."/>
            <person name="Riley R."/>
            <person name="Tritt A."/>
            <person name="Adam C."/>
            <person name="Daum C."/>
            <person name="Floudas D."/>
            <person name="Sun H."/>
            <person name="Yadav J.S."/>
            <person name="Pangilinan J."/>
            <person name="Larsson K.H."/>
            <person name="Matsuura K."/>
            <person name="Barry K."/>
            <person name="Labutti K."/>
            <person name="Kuo R."/>
            <person name="Ohm R.A."/>
            <person name="Bhattacharya S.S."/>
            <person name="Shirouzu T."/>
            <person name="Yoshinaga Y."/>
            <person name="Martin F.M."/>
            <person name="Grigoriev I.V."/>
            <person name="Hibbett D.S."/>
        </authorList>
    </citation>
    <scope>NUCLEOTIDE SEQUENCE [LARGE SCALE GENOMIC DNA]</scope>
    <source>
        <strain evidence="8 9">CBS 109695</strain>
    </source>
</reference>